<dbReference type="Proteomes" id="UP000006844">
    <property type="component" value="Chromosome"/>
</dbReference>
<feature type="transmembrane region" description="Helical" evidence="2">
    <location>
        <begin position="28"/>
        <end position="48"/>
    </location>
</feature>
<dbReference type="HOGENOM" id="CLU_962881_0_0_0"/>
<keyword evidence="4" id="KW-1185">Reference proteome</keyword>
<keyword evidence="2" id="KW-0472">Membrane</keyword>
<dbReference type="eggNOG" id="ENOG5033VBI">
    <property type="taxonomic scope" value="Bacteria"/>
</dbReference>
<protein>
    <submittedName>
        <fullName evidence="3">Uncharacterized protein</fullName>
    </submittedName>
</protein>
<evidence type="ECO:0000256" key="2">
    <source>
        <dbReference type="SAM" id="Phobius"/>
    </source>
</evidence>
<sequence length="289" mass="30317">MRMTTSVRDTGDSSANRLLEVPMTTVRTWLLVALGCISGTLVFGQASVSTRAELLAPKTTLPIVFSSGINAASVHDGQKFVAKTTQEVLLKNGAVVRPGASVVGHVVAAKAFVLDKTPYANQEESVLTIQFDALLVAGERIPLRVSVRAMADPITSWNAPAPAASDMDPTGTREQIGGDQVTPSRREVLSAEGDVVGYQRHGGVAAHLIASVGNAPTPCDSSSTEEPMGLFSASACGLYGFVGQKALVTGTASNPSILSLASTRFSPQIWRQSTALLEVVATEHTQMVR</sequence>
<dbReference type="AlphaFoldDB" id="E8V2S4"/>
<proteinExistence type="predicted"/>
<dbReference type="STRING" id="401053.AciPR4_2776"/>
<dbReference type="KEGG" id="tsa:AciPR4_2776"/>
<organism evidence="3 4">
    <name type="scientific">Terriglobus saanensis (strain ATCC BAA-1853 / DSM 23119 / SP1PR4)</name>
    <dbReference type="NCBI Taxonomy" id="401053"/>
    <lineage>
        <taxon>Bacteria</taxon>
        <taxon>Pseudomonadati</taxon>
        <taxon>Acidobacteriota</taxon>
        <taxon>Terriglobia</taxon>
        <taxon>Terriglobales</taxon>
        <taxon>Acidobacteriaceae</taxon>
        <taxon>Terriglobus</taxon>
    </lineage>
</organism>
<gene>
    <name evidence="3" type="ordered locus">AciPR4_2776</name>
</gene>
<feature type="region of interest" description="Disordered" evidence="1">
    <location>
        <begin position="159"/>
        <end position="180"/>
    </location>
</feature>
<keyword evidence="2" id="KW-1133">Transmembrane helix</keyword>
<evidence type="ECO:0000313" key="4">
    <source>
        <dbReference type="Proteomes" id="UP000006844"/>
    </source>
</evidence>
<reference evidence="3 4" key="1">
    <citation type="journal article" date="2012" name="Stand. Genomic Sci.">
        <title>Complete genome sequence of Terriglobus saanensis type strain SP1PR4(T), an Acidobacteria from tundra soil.</title>
        <authorList>
            <person name="Rawat S.R."/>
            <person name="Mannisto M.K."/>
            <person name="Starovoytov V."/>
            <person name="Goodwin L."/>
            <person name="Nolan M."/>
            <person name="Hauser L."/>
            <person name="Land M."/>
            <person name="Davenport K.W."/>
            <person name="Woyke T."/>
            <person name="Haggblom M.M."/>
        </authorList>
    </citation>
    <scope>NUCLEOTIDE SEQUENCE</scope>
    <source>
        <strain evidence="4">ATCC BAA-1853 / DSM 23119 / SP1PR4</strain>
    </source>
</reference>
<dbReference type="EMBL" id="CP002467">
    <property type="protein sequence ID" value="ADV83549.1"/>
    <property type="molecule type" value="Genomic_DNA"/>
</dbReference>
<name>E8V2S4_TERSS</name>
<accession>E8V2S4</accession>
<evidence type="ECO:0000256" key="1">
    <source>
        <dbReference type="SAM" id="MobiDB-lite"/>
    </source>
</evidence>
<keyword evidence="2" id="KW-0812">Transmembrane</keyword>
<evidence type="ECO:0000313" key="3">
    <source>
        <dbReference type="EMBL" id="ADV83549.1"/>
    </source>
</evidence>